<comment type="caution">
    <text evidence="1">The sequence shown here is derived from an EMBL/GenBank/DDBJ whole genome shotgun (WGS) entry which is preliminary data.</text>
</comment>
<name>A0A328NBV6_9ACTN</name>
<accession>A0A328NBV6</accession>
<sequence>MARLIVEIAFIALAFRAGGWWLRWRGLRHQMRAAAVAIRNEAYLAEVLAGYRAQIRAIVRLPRLPRLHLPHFHFHVRSH</sequence>
<organism evidence="1 2">
    <name type="scientific">Micromonospora saelicesensis</name>
    <dbReference type="NCBI Taxonomy" id="285676"/>
    <lineage>
        <taxon>Bacteria</taxon>
        <taxon>Bacillati</taxon>
        <taxon>Actinomycetota</taxon>
        <taxon>Actinomycetes</taxon>
        <taxon>Micromonosporales</taxon>
        <taxon>Micromonosporaceae</taxon>
        <taxon>Micromonospora</taxon>
    </lineage>
</organism>
<dbReference type="EMBL" id="PYAG01000041">
    <property type="protein sequence ID" value="RAO26509.1"/>
    <property type="molecule type" value="Genomic_DNA"/>
</dbReference>
<dbReference type="Proteomes" id="UP000249419">
    <property type="component" value="Unassembled WGS sequence"/>
</dbReference>
<proteinExistence type="predicted"/>
<protein>
    <submittedName>
        <fullName evidence="1">Uncharacterized protein</fullName>
    </submittedName>
</protein>
<gene>
    <name evidence="1" type="ORF">PSN13_06537</name>
</gene>
<reference evidence="1 2" key="1">
    <citation type="submission" date="2018-03" db="EMBL/GenBank/DDBJ databases">
        <title>Defining the species Micromonospora saelicesensis and Micromonospora noduli under the framework of genomics.</title>
        <authorList>
            <person name="Riesco R."/>
            <person name="Trujillo M.E."/>
        </authorList>
    </citation>
    <scope>NUCLEOTIDE SEQUENCE [LARGE SCALE GENOMIC DNA]</scope>
    <source>
        <strain evidence="1 2">PSN13</strain>
    </source>
</reference>
<dbReference type="RefSeq" id="WP_112678888.1">
    <property type="nucleotide sequence ID" value="NZ_PYAG01000041.1"/>
</dbReference>
<evidence type="ECO:0000313" key="1">
    <source>
        <dbReference type="EMBL" id="RAO26509.1"/>
    </source>
</evidence>
<evidence type="ECO:0000313" key="2">
    <source>
        <dbReference type="Proteomes" id="UP000249419"/>
    </source>
</evidence>
<dbReference type="AlphaFoldDB" id="A0A328NBV6"/>